<dbReference type="SMART" id="SM01329">
    <property type="entry name" value="Iso_dh"/>
    <property type="match status" value="1"/>
</dbReference>
<feature type="domain" description="Isopropylmalate dehydrogenase-like" evidence="13">
    <location>
        <begin position="44"/>
        <end position="370"/>
    </location>
</feature>
<comment type="catalytic activity">
    <reaction evidence="1">
        <text>D-threo-isocitrate + NAD(+) = 2-oxoglutarate + CO2 + NADH</text>
        <dbReference type="Rhea" id="RHEA:23632"/>
        <dbReference type="ChEBI" id="CHEBI:15562"/>
        <dbReference type="ChEBI" id="CHEBI:16526"/>
        <dbReference type="ChEBI" id="CHEBI:16810"/>
        <dbReference type="ChEBI" id="CHEBI:57540"/>
        <dbReference type="ChEBI" id="CHEBI:57945"/>
        <dbReference type="EC" id="1.1.1.41"/>
    </reaction>
</comment>
<evidence type="ECO:0000313" key="14">
    <source>
        <dbReference type="EMBL" id="PFH52792.1"/>
    </source>
</evidence>
<comment type="similarity">
    <text evidence="3">Belongs to the isocitrate and isopropylmalate dehydrogenases family.</text>
</comment>
<comment type="subcellular location">
    <subcellularLocation>
        <location evidence="2">Mitochondrion</location>
    </subcellularLocation>
</comment>
<evidence type="ECO:0000256" key="12">
    <source>
        <dbReference type="SAM" id="MobiDB-lite"/>
    </source>
</evidence>
<dbReference type="Pfam" id="PF00180">
    <property type="entry name" value="Iso_dh"/>
    <property type="match status" value="1"/>
</dbReference>
<dbReference type="PANTHER" id="PTHR11835:SF42">
    <property type="entry name" value="ISOCITRATE DEHYDROGENASE [NAD] SUBUNIT BETA, MITOCHONDRIAL"/>
    <property type="match status" value="1"/>
</dbReference>
<evidence type="ECO:0000256" key="10">
    <source>
        <dbReference type="ARBA" id="ARBA00030683"/>
    </source>
</evidence>
<dbReference type="GO" id="GO:0005739">
    <property type="term" value="C:mitochondrion"/>
    <property type="evidence" value="ECO:0007669"/>
    <property type="project" value="UniProtKB-SubCell"/>
</dbReference>
<comment type="subunit">
    <text evidence="4">Octamer of two non-identical subunits IDH1 and IDH2.</text>
</comment>
<keyword evidence="8" id="KW-0496">Mitochondrion</keyword>
<reference evidence="14 15" key="1">
    <citation type="submission" date="2014-02" db="EMBL/GenBank/DDBJ databases">
        <title>Transposable element dynamics among asymbiotic and ectomycorrhizal Amanita fungi.</title>
        <authorList>
            <consortium name="DOE Joint Genome Institute"/>
            <person name="Hess J."/>
            <person name="Skrede I."/>
            <person name="Wolfe B."/>
            <person name="LaButti K."/>
            <person name="Ohm R.A."/>
            <person name="Grigoriev I.V."/>
            <person name="Pringle A."/>
        </authorList>
    </citation>
    <scope>NUCLEOTIDE SEQUENCE [LARGE SCALE GENOMIC DNA]</scope>
    <source>
        <strain evidence="14 15">SKay4041</strain>
    </source>
</reference>
<dbReference type="EC" id="1.1.1.41" evidence="5"/>
<evidence type="ECO:0000256" key="11">
    <source>
        <dbReference type="ARBA" id="ARBA00071938"/>
    </source>
</evidence>
<dbReference type="FunFam" id="3.40.718.10:FF:000001">
    <property type="entry name" value="Isocitrate dehydrogenase [NAD] subunit, mitochondrial"/>
    <property type="match status" value="1"/>
</dbReference>
<dbReference type="SUPFAM" id="SSF53659">
    <property type="entry name" value="Isocitrate/Isopropylmalate dehydrogenase-like"/>
    <property type="match status" value="1"/>
</dbReference>
<name>A0A2A9NY99_9AGAR</name>
<keyword evidence="6" id="KW-0816">Tricarboxylic acid cycle</keyword>
<dbReference type="GO" id="GO:0006099">
    <property type="term" value="P:tricarboxylic acid cycle"/>
    <property type="evidence" value="ECO:0007669"/>
    <property type="project" value="UniProtKB-KW"/>
</dbReference>
<dbReference type="NCBIfam" id="TIGR00175">
    <property type="entry name" value="mito_nad_idh"/>
    <property type="match status" value="1"/>
</dbReference>
<dbReference type="GO" id="GO:0006102">
    <property type="term" value="P:isocitrate metabolic process"/>
    <property type="evidence" value="ECO:0007669"/>
    <property type="project" value="TreeGrafter"/>
</dbReference>
<proteinExistence type="inferred from homology"/>
<organism evidence="14 15">
    <name type="scientific">Amanita thiersii Skay4041</name>
    <dbReference type="NCBI Taxonomy" id="703135"/>
    <lineage>
        <taxon>Eukaryota</taxon>
        <taxon>Fungi</taxon>
        <taxon>Dikarya</taxon>
        <taxon>Basidiomycota</taxon>
        <taxon>Agaricomycotina</taxon>
        <taxon>Agaricomycetes</taxon>
        <taxon>Agaricomycetidae</taxon>
        <taxon>Agaricales</taxon>
        <taxon>Pluteineae</taxon>
        <taxon>Amanitaceae</taxon>
        <taxon>Amanita</taxon>
    </lineage>
</organism>
<evidence type="ECO:0000256" key="8">
    <source>
        <dbReference type="ARBA" id="ARBA00023128"/>
    </source>
</evidence>
<evidence type="ECO:0000256" key="9">
    <source>
        <dbReference type="ARBA" id="ARBA00030631"/>
    </source>
</evidence>
<sequence length="374" mass="40544">MLRNAISATHRPLTHSSRAATTLSAGFPRDSQPKPTTKYGGVYTVTLIPGDGIGAEITDSVKEIFEYVNAPIEWEQYDVSGVSSAGEALFKQAMESLKRNRVGLKGILFTPISQSGHISWNVAMRQQLDIYASVVLCKSLPGFPTRHHNVDFAIIRENTEGEYSGLEHQSYPGVVESLKVSTRAKAERIARFAFDFALKNNRKKVTCVHKANIMKLGDGLFLNTFRRIAEEYKSAGVESNDMIVDNTSMQLVARPTQFDVMVMPNLYGAIVSNIGAALVGGPGVVPGCNVGREFALFEPGCRHVASDIMGTNRANPTAMILSATMMLRHLGLDSIANSIASAVFDVINEGNVKTHDMGGSATTSQFTSAIINKL</sequence>
<dbReference type="AlphaFoldDB" id="A0A2A9NY99"/>
<dbReference type="STRING" id="703135.A0A2A9NY99"/>
<dbReference type="OrthoDB" id="10261637at2759"/>
<keyword evidence="15" id="KW-1185">Reference proteome</keyword>
<protein>
    <recommendedName>
        <fullName evidence="11">Isocitrate dehydrogenase [NAD] subunit 1, mitochondrial</fullName>
        <ecNumber evidence="5">1.1.1.41</ecNumber>
    </recommendedName>
    <alternativeName>
        <fullName evidence="10">Isocitric dehydrogenase</fullName>
    </alternativeName>
    <alternativeName>
        <fullName evidence="9">NAD(+)-specific ICDH</fullName>
    </alternativeName>
</protein>
<evidence type="ECO:0000256" key="3">
    <source>
        <dbReference type="ARBA" id="ARBA00007769"/>
    </source>
</evidence>
<keyword evidence="7" id="KW-0809">Transit peptide</keyword>
<evidence type="ECO:0000256" key="7">
    <source>
        <dbReference type="ARBA" id="ARBA00022946"/>
    </source>
</evidence>
<dbReference type="Gene3D" id="3.40.718.10">
    <property type="entry name" value="Isopropylmalate Dehydrogenase"/>
    <property type="match status" value="1"/>
</dbReference>
<dbReference type="GO" id="GO:0004449">
    <property type="term" value="F:isocitrate dehydrogenase (NAD+) activity"/>
    <property type="evidence" value="ECO:0007669"/>
    <property type="project" value="UniProtKB-EC"/>
</dbReference>
<gene>
    <name evidence="14" type="ORF">AMATHDRAFT_139179</name>
</gene>
<evidence type="ECO:0000259" key="13">
    <source>
        <dbReference type="SMART" id="SM01329"/>
    </source>
</evidence>
<accession>A0A2A9NY99</accession>
<dbReference type="Proteomes" id="UP000242287">
    <property type="component" value="Unassembled WGS sequence"/>
</dbReference>
<evidence type="ECO:0000256" key="6">
    <source>
        <dbReference type="ARBA" id="ARBA00022532"/>
    </source>
</evidence>
<dbReference type="InterPro" id="IPR024084">
    <property type="entry name" value="IsoPropMal-DH-like_dom"/>
</dbReference>
<dbReference type="InterPro" id="IPR004434">
    <property type="entry name" value="Isocitrate_DH_NAD"/>
</dbReference>
<dbReference type="PANTHER" id="PTHR11835">
    <property type="entry name" value="DECARBOXYLATING DEHYDROGENASES-ISOCITRATE, ISOPROPYLMALATE, TARTRATE"/>
    <property type="match status" value="1"/>
</dbReference>
<feature type="region of interest" description="Disordered" evidence="12">
    <location>
        <begin position="1"/>
        <end position="35"/>
    </location>
</feature>
<evidence type="ECO:0000256" key="2">
    <source>
        <dbReference type="ARBA" id="ARBA00004173"/>
    </source>
</evidence>
<evidence type="ECO:0000256" key="1">
    <source>
        <dbReference type="ARBA" id="ARBA00000837"/>
    </source>
</evidence>
<evidence type="ECO:0000313" key="15">
    <source>
        <dbReference type="Proteomes" id="UP000242287"/>
    </source>
</evidence>
<evidence type="ECO:0000256" key="5">
    <source>
        <dbReference type="ARBA" id="ARBA00013012"/>
    </source>
</evidence>
<evidence type="ECO:0000256" key="4">
    <source>
        <dbReference type="ARBA" id="ARBA00011567"/>
    </source>
</evidence>
<dbReference type="EMBL" id="KZ301977">
    <property type="protein sequence ID" value="PFH52792.1"/>
    <property type="molecule type" value="Genomic_DNA"/>
</dbReference>
<feature type="compositionally biased region" description="Polar residues" evidence="12">
    <location>
        <begin position="14"/>
        <end position="24"/>
    </location>
</feature>